<gene>
    <name evidence="1" type="ORF">METZ01_LOCUS289783</name>
</gene>
<dbReference type="AlphaFoldDB" id="A0A382LJQ2"/>
<reference evidence="1" key="1">
    <citation type="submission" date="2018-05" db="EMBL/GenBank/DDBJ databases">
        <authorList>
            <person name="Lanie J.A."/>
            <person name="Ng W.-L."/>
            <person name="Kazmierczak K.M."/>
            <person name="Andrzejewski T.M."/>
            <person name="Davidsen T.M."/>
            <person name="Wayne K.J."/>
            <person name="Tettelin H."/>
            <person name="Glass J.I."/>
            <person name="Rusch D."/>
            <person name="Podicherti R."/>
            <person name="Tsui H.-C.T."/>
            <person name="Winkler M.E."/>
        </authorList>
    </citation>
    <scope>NUCLEOTIDE SEQUENCE</scope>
</reference>
<protein>
    <submittedName>
        <fullName evidence="1">Uncharacterized protein</fullName>
    </submittedName>
</protein>
<proteinExistence type="predicted"/>
<dbReference type="EMBL" id="UINC01087505">
    <property type="protein sequence ID" value="SVC36929.1"/>
    <property type="molecule type" value="Genomic_DNA"/>
</dbReference>
<evidence type="ECO:0000313" key="1">
    <source>
        <dbReference type="EMBL" id="SVC36929.1"/>
    </source>
</evidence>
<name>A0A382LJQ2_9ZZZZ</name>
<sequence length="106" mass="11940">MFEEGGLSTILVTMMPSWAEQYGVPRAMAVEFPFGHPLGLPGHQEMQTMVIKDALTLLEQATEANTIVHAECSWPGDESYWRRQWQPAAASPLVAKYLHEIRAMRP</sequence>
<organism evidence="1">
    <name type="scientific">marine metagenome</name>
    <dbReference type="NCBI Taxonomy" id="408172"/>
    <lineage>
        <taxon>unclassified sequences</taxon>
        <taxon>metagenomes</taxon>
        <taxon>ecological metagenomes</taxon>
    </lineage>
</organism>
<accession>A0A382LJQ2</accession>